<reference evidence="4" key="1">
    <citation type="submission" date="2017-02" db="UniProtKB">
        <authorList>
            <consortium name="WormBaseParasite"/>
        </authorList>
    </citation>
    <scope>IDENTIFICATION</scope>
</reference>
<dbReference type="Proteomes" id="UP000274429">
    <property type="component" value="Unassembled WGS sequence"/>
</dbReference>
<dbReference type="GO" id="GO:0016491">
    <property type="term" value="F:oxidoreductase activity"/>
    <property type="evidence" value="ECO:0007669"/>
    <property type="project" value="UniProtKB-KW"/>
</dbReference>
<organism evidence="4">
    <name type="scientific">Hydatigena taeniaeformis</name>
    <name type="common">Feline tapeworm</name>
    <name type="synonym">Taenia taeniaeformis</name>
    <dbReference type="NCBI Taxonomy" id="6205"/>
    <lineage>
        <taxon>Eukaryota</taxon>
        <taxon>Metazoa</taxon>
        <taxon>Spiralia</taxon>
        <taxon>Lophotrochozoa</taxon>
        <taxon>Platyhelminthes</taxon>
        <taxon>Cestoda</taxon>
        <taxon>Eucestoda</taxon>
        <taxon>Cyclophyllidea</taxon>
        <taxon>Taeniidae</taxon>
        <taxon>Hydatigera</taxon>
    </lineage>
</organism>
<keyword evidence="1" id="KW-0560">Oxidoreductase</keyword>
<sequence length="341" mass="38420">MLDSDCEDLLPLDWQTEANEENEVLDACDAVGKYIVLIGGTSGVGKYLAKSLVSRGSIITCLSRSPPPGRWSTFTCASQLPSPSNGSLFWNHLDLSCMQSVFEFAEVIAVNNLIRLVFAAATLPESFENQRSTDGFDRIVQINFLSHVLLTRLLQRRLRETSRSTVVFVTCEALRASDMVEANDVLSALEPSLNSYLDTCGRIKLYANTKFLQILFAAALREFLQRHKVRNPEVFVCSSGNLIWQSKLISSASWTCWWWLKCLRFIAYPLTKNMEFSTATLAFCALHSTIDTHQRRKKDGLYFNGCIPISLPEAAFNPEMKRVTWAHVNALLEGKFKLPSW</sequence>
<keyword evidence="3" id="KW-1185">Reference proteome</keyword>
<reference evidence="2 3" key="2">
    <citation type="submission" date="2018-11" db="EMBL/GenBank/DDBJ databases">
        <authorList>
            <consortium name="Pathogen Informatics"/>
        </authorList>
    </citation>
    <scope>NUCLEOTIDE SEQUENCE [LARGE SCALE GENOMIC DNA]</scope>
</reference>
<dbReference type="STRING" id="6205.A0A0R3X9X9"/>
<evidence type="ECO:0000313" key="2">
    <source>
        <dbReference type="EMBL" id="VDM35319.1"/>
    </source>
</evidence>
<dbReference type="EMBL" id="UYWX01021569">
    <property type="protein sequence ID" value="VDM35319.1"/>
    <property type="molecule type" value="Genomic_DNA"/>
</dbReference>
<dbReference type="SUPFAM" id="SSF51735">
    <property type="entry name" value="NAD(P)-binding Rossmann-fold domains"/>
    <property type="match status" value="1"/>
</dbReference>
<accession>A0A0R3X9X9</accession>
<dbReference type="PANTHER" id="PTHR43157">
    <property type="entry name" value="PHOSPHATIDYLINOSITOL-GLYCAN BIOSYNTHESIS CLASS F PROTEIN-RELATED"/>
    <property type="match status" value="1"/>
</dbReference>
<protein>
    <submittedName>
        <fullName evidence="4">NAD(P)-binding protein</fullName>
    </submittedName>
</protein>
<dbReference type="InterPro" id="IPR036291">
    <property type="entry name" value="NAD(P)-bd_dom_sf"/>
</dbReference>
<proteinExistence type="predicted"/>
<gene>
    <name evidence="2" type="ORF">TTAC_LOCUS10339</name>
</gene>
<name>A0A0R3X9X9_HYDTA</name>
<evidence type="ECO:0000313" key="4">
    <source>
        <dbReference type="WBParaSite" id="TTAC_0001035601-mRNA-1"/>
    </source>
</evidence>
<dbReference type="PANTHER" id="PTHR43157:SF31">
    <property type="entry name" value="PHOSPHATIDYLINOSITOL-GLYCAN BIOSYNTHESIS CLASS F PROTEIN"/>
    <property type="match status" value="1"/>
</dbReference>
<dbReference type="OrthoDB" id="9989144at2759"/>
<dbReference type="WBParaSite" id="TTAC_0001035601-mRNA-1">
    <property type="protein sequence ID" value="TTAC_0001035601-mRNA-1"/>
    <property type="gene ID" value="TTAC_0001035601"/>
</dbReference>
<dbReference type="AlphaFoldDB" id="A0A0R3X9X9"/>
<dbReference type="InterPro" id="IPR002347">
    <property type="entry name" value="SDR_fam"/>
</dbReference>
<evidence type="ECO:0000256" key="1">
    <source>
        <dbReference type="ARBA" id="ARBA00023002"/>
    </source>
</evidence>
<dbReference type="Pfam" id="PF00106">
    <property type="entry name" value="adh_short"/>
    <property type="match status" value="1"/>
</dbReference>
<evidence type="ECO:0000313" key="3">
    <source>
        <dbReference type="Proteomes" id="UP000274429"/>
    </source>
</evidence>
<dbReference type="Gene3D" id="3.40.50.720">
    <property type="entry name" value="NAD(P)-binding Rossmann-like Domain"/>
    <property type="match status" value="1"/>
</dbReference>